<keyword evidence="1" id="KW-1133">Transmembrane helix</keyword>
<keyword evidence="3" id="KW-1185">Reference proteome</keyword>
<evidence type="ECO:0000313" key="3">
    <source>
        <dbReference type="Proteomes" id="UP000051682"/>
    </source>
</evidence>
<accession>A0A0Q3HRW9</accession>
<evidence type="ECO:0000256" key="1">
    <source>
        <dbReference type="SAM" id="Phobius"/>
    </source>
</evidence>
<keyword evidence="1" id="KW-0472">Membrane</keyword>
<gene>
    <name evidence="2" type="ORF">AR438_12210</name>
</gene>
<dbReference type="OrthoDB" id="1264536at2"/>
<dbReference type="STRING" id="452084.AR438_12210"/>
<organism evidence="2 3">
    <name type="scientific">Chryseobacterium aquaticum</name>
    <dbReference type="NCBI Taxonomy" id="452084"/>
    <lineage>
        <taxon>Bacteria</taxon>
        <taxon>Pseudomonadati</taxon>
        <taxon>Bacteroidota</taxon>
        <taxon>Flavobacteriia</taxon>
        <taxon>Flavobacteriales</taxon>
        <taxon>Weeksellaceae</taxon>
        <taxon>Chryseobacterium group</taxon>
        <taxon>Chryseobacterium</taxon>
    </lineage>
</organism>
<feature type="transmembrane region" description="Helical" evidence="1">
    <location>
        <begin position="6"/>
        <end position="25"/>
    </location>
</feature>
<proteinExistence type="predicted"/>
<sequence>MIAFWTFLFYLSTAFFVFSLLYLIYEKFKNKDGFKGVIFFVSSFILVSFSENRICNSIIDELTSDIRTNRLILEKNNFITKNDLLTLKHSSQRHNYSEKKYGVKVLPSKEDLFLKKDFVNNKYWLYYTKYSFSRKIAVGYIELK</sequence>
<comment type="caution">
    <text evidence="2">The sequence shown here is derived from an EMBL/GenBank/DDBJ whole genome shotgun (WGS) entry which is preliminary data.</text>
</comment>
<keyword evidence="1" id="KW-0812">Transmembrane</keyword>
<dbReference type="AlphaFoldDB" id="A0A0Q3HRW9"/>
<evidence type="ECO:0000313" key="2">
    <source>
        <dbReference type="EMBL" id="KQK25285.1"/>
    </source>
</evidence>
<dbReference type="EMBL" id="LLYZ01000006">
    <property type="protein sequence ID" value="KQK25285.1"/>
    <property type="molecule type" value="Genomic_DNA"/>
</dbReference>
<name>A0A0Q3HRW9_9FLAO</name>
<dbReference type="RefSeq" id="WP_056015492.1">
    <property type="nucleotide sequence ID" value="NZ_JAZDST010000049.1"/>
</dbReference>
<reference evidence="2 3" key="1">
    <citation type="submission" date="2015-10" db="EMBL/GenBank/DDBJ databases">
        <title>Chryseobacterium aquaticum genome.</title>
        <authorList>
            <person name="Newman J.D."/>
            <person name="Ferguson M.B."/>
            <person name="Miller J.R."/>
        </authorList>
    </citation>
    <scope>NUCLEOTIDE SEQUENCE [LARGE SCALE GENOMIC DNA]</scope>
    <source>
        <strain evidence="2 3">KCTC 12483</strain>
    </source>
</reference>
<protein>
    <submittedName>
        <fullName evidence="2">Uncharacterized protein</fullName>
    </submittedName>
</protein>
<dbReference type="Proteomes" id="UP000051682">
    <property type="component" value="Unassembled WGS sequence"/>
</dbReference>